<reference evidence="4 5" key="1">
    <citation type="journal article" date="2014" name="Genome Announc.">
        <title>Draft Genome Sequence of the Boron-Tolerant and Moderately Halotolerant Bacterium Gracilibacillus boraciitolerans JCM 21714T.</title>
        <authorList>
            <person name="Ahmed I."/>
            <person name="Oshima K."/>
            <person name="Suda W."/>
            <person name="Kitamura K."/>
            <person name="Iida T."/>
            <person name="Ohmori Y."/>
            <person name="Fujiwara T."/>
            <person name="Hattori M."/>
            <person name="Ohkuma M."/>
        </authorList>
    </citation>
    <scope>NUCLEOTIDE SEQUENCE [LARGE SCALE GENOMIC DNA]</scope>
    <source>
        <strain evidence="4 5">JCM 21714</strain>
    </source>
</reference>
<dbReference type="AlphaFoldDB" id="W4VGX7"/>
<dbReference type="InterPro" id="IPR029044">
    <property type="entry name" value="Nucleotide-diphossugar_trans"/>
</dbReference>
<accession>W4VGX7</accession>
<comment type="caution">
    <text evidence="4">The sequence shown here is derived from an EMBL/GenBank/DDBJ whole genome shotgun (WGS) entry which is preliminary data.</text>
</comment>
<dbReference type="InterPro" id="IPR011004">
    <property type="entry name" value="Trimer_LpxA-like_sf"/>
</dbReference>
<keyword evidence="5" id="KW-1185">Reference proteome</keyword>
<name>W4VGX7_9BACI</name>
<dbReference type="EMBL" id="BAVS01000006">
    <property type="protein sequence ID" value="GAE92665.1"/>
    <property type="molecule type" value="Genomic_DNA"/>
</dbReference>
<dbReference type="InterPro" id="IPR011831">
    <property type="entry name" value="ADP-Glc_PPase"/>
</dbReference>
<dbReference type="SUPFAM" id="SSF51161">
    <property type="entry name" value="Trimeric LpxA-like enzymes"/>
    <property type="match status" value="1"/>
</dbReference>
<dbReference type="PANTHER" id="PTHR43523:SF6">
    <property type="entry name" value="GLYCOGEN BIOSYNTHESIS PROTEIN GLGD"/>
    <property type="match status" value="1"/>
</dbReference>
<evidence type="ECO:0000256" key="1">
    <source>
        <dbReference type="ARBA" id="ARBA00010443"/>
    </source>
</evidence>
<dbReference type="GO" id="GO:0008878">
    <property type="term" value="F:glucose-1-phosphate adenylyltransferase activity"/>
    <property type="evidence" value="ECO:0007669"/>
    <property type="project" value="InterPro"/>
</dbReference>
<dbReference type="Gene3D" id="3.90.550.10">
    <property type="entry name" value="Spore Coat Polysaccharide Biosynthesis Protein SpsA, Chain A"/>
    <property type="match status" value="1"/>
</dbReference>
<keyword evidence="2" id="KW-0320">Glycogen biosynthesis</keyword>
<organism evidence="4 5">
    <name type="scientific">Gracilibacillus boraciitolerans JCM 21714</name>
    <dbReference type="NCBI Taxonomy" id="1298598"/>
    <lineage>
        <taxon>Bacteria</taxon>
        <taxon>Bacillati</taxon>
        <taxon>Bacillota</taxon>
        <taxon>Bacilli</taxon>
        <taxon>Bacillales</taxon>
        <taxon>Bacillaceae</taxon>
        <taxon>Gracilibacillus</taxon>
    </lineage>
</organism>
<dbReference type="InterPro" id="IPR056818">
    <property type="entry name" value="GlmU/GlgC-like_hexapep"/>
</dbReference>
<evidence type="ECO:0000313" key="4">
    <source>
        <dbReference type="EMBL" id="GAE92665.1"/>
    </source>
</evidence>
<dbReference type="GO" id="GO:0005978">
    <property type="term" value="P:glycogen biosynthetic process"/>
    <property type="evidence" value="ECO:0007669"/>
    <property type="project" value="UniProtKB-KW"/>
</dbReference>
<dbReference type="STRING" id="1298598.JCM21714_1676"/>
<sequence length="239" mass="26864">MDYQALFNSHLESKADITLLTTHYDLLPEHDACLKVEVDADNQVKTITNDTKNPHVFSGGVYVIKKSLLYALIEACIANYKENFFLDGVITNLNCLKVHSYYYEGYSVIINSIDSYYKQSLALLEIDNYRQLFSEWERVYTKIGNQAPTKYNSSAKVSRSMIATGGVINGEVDNSILFRGVKVGKGAKIKNSIILQHCTIRDGAHIENVILDKDVTITEDQLLKGAKEQPFIVAKNKTV</sequence>
<comment type="similarity">
    <text evidence="1">Belongs to the bacterial/plant glucose-1-phosphate adenylyltransferase family.</text>
</comment>
<dbReference type="SUPFAM" id="SSF53448">
    <property type="entry name" value="Nucleotide-diphospho-sugar transferases"/>
    <property type="match status" value="1"/>
</dbReference>
<proteinExistence type="inferred from homology"/>
<evidence type="ECO:0000313" key="5">
    <source>
        <dbReference type="Proteomes" id="UP000019102"/>
    </source>
</evidence>
<evidence type="ECO:0000256" key="2">
    <source>
        <dbReference type="ARBA" id="ARBA00023056"/>
    </source>
</evidence>
<feature type="domain" description="Glucose-1-phosphate adenylyltransferase/Bifunctional protein GlmU-like C-terminal hexapeptide" evidence="3">
    <location>
        <begin position="152"/>
        <end position="220"/>
    </location>
</feature>
<dbReference type="eggNOG" id="COG0448">
    <property type="taxonomic scope" value="Bacteria"/>
</dbReference>
<protein>
    <submittedName>
        <fullName evidence="4">Glycogen biosynthesis protein GlgD</fullName>
    </submittedName>
</protein>
<dbReference type="Pfam" id="PF24894">
    <property type="entry name" value="Hexapep_GlmU"/>
    <property type="match status" value="1"/>
</dbReference>
<dbReference type="Gene3D" id="2.160.10.10">
    <property type="entry name" value="Hexapeptide repeat proteins"/>
    <property type="match status" value="1"/>
</dbReference>
<gene>
    <name evidence="4" type="ORF">JCM21714_1676</name>
</gene>
<dbReference type="CDD" id="cd04651">
    <property type="entry name" value="LbH_G1P_AT_C"/>
    <property type="match status" value="1"/>
</dbReference>
<dbReference type="PANTHER" id="PTHR43523">
    <property type="entry name" value="GLUCOSE-1-PHOSPHATE ADENYLYLTRANSFERASE-RELATED"/>
    <property type="match status" value="1"/>
</dbReference>
<dbReference type="Proteomes" id="UP000019102">
    <property type="component" value="Unassembled WGS sequence"/>
</dbReference>
<evidence type="ECO:0000259" key="3">
    <source>
        <dbReference type="Pfam" id="PF24894"/>
    </source>
</evidence>